<feature type="transmembrane region" description="Helical" evidence="1">
    <location>
        <begin position="826"/>
        <end position="846"/>
    </location>
</feature>
<accession>A0A7Y2P0U5</accession>
<evidence type="ECO:0000313" key="3">
    <source>
        <dbReference type="Proteomes" id="UP000533905"/>
    </source>
</evidence>
<sequence length="855" mass="94831">MFMSALDEDILARIKEVCVYIDVAGVRGTGYLIGPRHVATAWHVVQAWVPGEAHPVIIGERRDGIHRRAVLYQNKSDAKHDAAVLELDEEVSVVPLPVAQDLRDRVAWDSFGFPAVMDNAGKILRMTGVESPPPGGIPFDGMVKDIRAINDLGQQAILLASARIGGAPLQGFSGSAVVVDGAVIGHLTRFIPALDDFEKGVMDYVYACPISTVVALLDFQPAILPIAGKDEKTFGSEAYFNRFFRMMDWPAEEQAQLPCNLCTGIDSALLTLALEQSASDTVRDQFAGTAVAAAQVAVAEAIDAGNREFAILSRRVALAEDGIKKSEAQIRRIEQQVMPAPPVYAALSDEISTEQRNLYHQRYLSETRQYEQNKKRHQEEKATLPMLRNDLQHFQQTFSQERIALERRQIDIAENLERLHAAVETARGWDIETLLSRLLRQVPERESEHAAIRCFLSFLLVCSLGNVAHSWLGTARDAVEQVIKTAESNIEMWISRAYKSIGADLVARLASVVSCHTANRRALDLLNSTLNAASGYALDQALAQSGGVLCEPVIAPPGSEALVDPQEIDRKVAEYGVALHEIDLACTRCAKWIEDSETVLIRSREALNRAVSQRDEMSEAASAMAAPLTNLSKYYFLLHRVLHQSAAMEMASNFLAAYDHEVRRRLSTTVEDLMADCSSTFFLTHTADELISHHSTSRLIRAETAILDRSEVLRGRREDYKHAASRLTDLPRQYWLKYSVRWRWYLGVAVIPLLNLYCALRFFFDVGRFNPGLASANKFYEKLRNCGRQVSVFGTGFSIAFAAAWASLPFSSIAANLLISEVDSRWFWAACGTHVLAALIYAISLIRIRALVSST</sequence>
<gene>
    <name evidence="2" type="ORF">HGB41_09265</name>
</gene>
<evidence type="ECO:0000313" key="2">
    <source>
        <dbReference type="EMBL" id="NNG23189.1"/>
    </source>
</evidence>
<protein>
    <submittedName>
        <fullName evidence="2">Trypsin-like peptidase domain-containing protein</fullName>
    </submittedName>
</protein>
<comment type="caution">
    <text evidence="2">The sequence shown here is derived from an EMBL/GenBank/DDBJ whole genome shotgun (WGS) entry which is preliminary data.</text>
</comment>
<organism evidence="2 3">
    <name type="scientific">Telluria aromaticivorans</name>
    <dbReference type="NCBI Taxonomy" id="2725995"/>
    <lineage>
        <taxon>Bacteria</taxon>
        <taxon>Pseudomonadati</taxon>
        <taxon>Pseudomonadota</taxon>
        <taxon>Betaproteobacteria</taxon>
        <taxon>Burkholderiales</taxon>
        <taxon>Oxalobacteraceae</taxon>
        <taxon>Telluria group</taxon>
        <taxon>Telluria</taxon>
    </lineage>
</organism>
<reference evidence="2 3" key="1">
    <citation type="submission" date="2020-04" db="EMBL/GenBank/DDBJ databases">
        <title>Massilia sp. nov., a cold adapted bacteria isolated from Arctic soil.</title>
        <authorList>
            <person name="Son J."/>
            <person name="Ka J.-O."/>
        </authorList>
    </citation>
    <scope>NUCLEOTIDE SEQUENCE [LARGE SCALE GENOMIC DNA]</scope>
    <source>
        <strain evidence="2 3">ML15P13</strain>
    </source>
</reference>
<feature type="transmembrane region" description="Helical" evidence="1">
    <location>
        <begin position="785"/>
        <end position="806"/>
    </location>
</feature>
<dbReference type="RefSeq" id="WP_171083558.1">
    <property type="nucleotide sequence ID" value="NZ_JABAIV010000003.1"/>
</dbReference>
<dbReference type="AlphaFoldDB" id="A0A7Y2P0U5"/>
<name>A0A7Y2P0U5_9BURK</name>
<feature type="transmembrane region" description="Helical" evidence="1">
    <location>
        <begin position="742"/>
        <end position="764"/>
    </location>
</feature>
<dbReference type="InterPro" id="IPR009003">
    <property type="entry name" value="Peptidase_S1_PA"/>
</dbReference>
<proteinExistence type="predicted"/>
<keyword evidence="1" id="KW-1133">Transmembrane helix</keyword>
<dbReference type="SUPFAM" id="SSF50494">
    <property type="entry name" value="Trypsin-like serine proteases"/>
    <property type="match status" value="1"/>
</dbReference>
<keyword evidence="3" id="KW-1185">Reference proteome</keyword>
<evidence type="ECO:0000256" key="1">
    <source>
        <dbReference type="SAM" id="Phobius"/>
    </source>
</evidence>
<dbReference type="EMBL" id="JABAIV010000003">
    <property type="protein sequence ID" value="NNG23189.1"/>
    <property type="molecule type" value="Genomic_DNA"/>
</dbReference>
<keyword evidence="1" id="KW-0812">Transmembrane</keyword>
<dbReference type="Proteomes" id="UP000533905">
    <property type="component" value="Unassembled WGS sequence"/>
</dbReference>
<keyword evidence="1" id="KW-0472">Membrane</keyword>